<dbReference type="Proteomes" id="UP001230915">
    <property type="component" value="Unassembled WGS sequence"/>
</dbReference>
<evidence type="ECO:0000259" key="1">
    <source>
        <dbReference type="Pfam" id="PF03724"/>
    </source>
</evidence>
<dbReference type="PANTHER" id="PTHR35535">
    <property type="entry name" value="HEAT SHOCK PROTEIN HSLJ"/>
    <property type="match status" value="1"/>
</dbReference>
<name>A0ABU1A4E8_9FLAO</name>
<dbReference type="Gene3D" id="2.40.128.270">
    <property type="match status" value="1"/>
</dbReference>
<comment type="caution">
    <text evidence="3">The sequence shown here is derived from an EMBL/GenBank/DDBJ whole genome shotgun (WGS) entry which is preliminary data.</text>
</comment>
<keyword evidence="4" id="KW-1185">Reference proteome</keyword>
<dbReference type="Pfam" id="PF03724">
    <property type="entry name" value="META"/>
    <property type="match status" value="1"/>
</dbReference>
<protein>
    <submittedName>
        <fullName evidence="3">DUF4377 domain-containing protein</fullName>
    </submittedName>
</protein>
<dbReference type="InterPro" id="IPR005184">
    <property type="entry name" value="DUF306_Meta_HslJ"/>
</dbReference>
<feature type="domain" description="DUF4377" evidence="2">
    <location>
        <begin position="39"/>
        <end position="118"/>
    </location>
</feature>
<reference evidence="3 4" key="1">
    <citation type="submission" date="2023-08" db="EMBL/GenBank/DDBJ databases">
        <title>Mesonia sp. MT50, isolated from deep-sea sediment of the Mariana Trench.</title>
        <authorList>
            <person name="Fu H."/>
        </authorList>
    </citation>
    <scope>NUCLEOTIDE SEQUENCE [LARGE SCALE GENOMIC DNA]</scope>
    <source>
        <strain evidence="3 4">MT50</strain>
    </source>
</reference>
<accession>A0ABU1A4E8</accession>
<feature type="domain" description="DUF306" evidence="1">
    <location>
        <begin position="129"/>
        <end position="231"/>
    </location>
</feature>
<sequence>MKTITSFFIFAILLTTSACQEGKKEEKKTDSNITTNTYWVNSYKKECSGGAGKMHCLLISKSENLEDASWEFFYSSIKDFRFKPGYFQQIKVEETQLDLKSVPADASSIQYRLIETLKEEEDIRFGLNDIWVVENINENPIAEGDEHPRLEINLSKMKIYGNDSCNELSGDITTFSVDKISFENIALTRKMCRDMKTPSVFNKALLSVRGFHRENLKLRLYDEDDNEVLQLQKTD</sequence>
<proteinExistence type="predicted"/>
<organism evidence="3 4">
    <name type="scientific">Mesonia profundi</name>
    <dbReference type="NCBI Taxonomy" id="3070998"/>
    <lineage>
        <taxon>Bacteria</taxon>
        <taxon>Pseudomonadati</taxon>
        <taxon>Bacteroidota</taxon>
        <taxon>Flavobacteriia</taxon>
        <taxon>Flavobacteriales</taxon>
        <taxon>Flavobacteriaceae</taxon>
        <taxon>Mesonia</taxon>
    </lineage>
</organism>
<gene>
    <name evidence="3" type="ORF">RBU60_13420</name>
</gene>
<dbReference type="InterPro" id="IPR038670">
    <property type="entry name" value="HslJ-like_sf"/>
</dbReference>
<dbReference type="RefSeq" id="WP_308865570.1">
    <property type="nucleotide sequence ID" value="NZ_JAVHUL010000052.1"/>
</dbReference>
<evidence type="ECO:0000313" key="3">
    <source>
        <dbReference type="EMBL" id="MDQ7918573.1"/>
    </source>
</evidence>
<evidence type="ECO:0000313" key="4">
    <source>
        <dbReference type="Proteomes" id="UP001230915"/>
    </source>
</evidence>
<dbReference type="Pfam" id="PF14302">
    <property type="entry name" value="DUF4377"/>
    <property type="match status" value="1"/>
</dbReference>
<dbReference type="PROSITE" id="PS51257">
    <property type="entry name" value="PROKAR_LIPOPROTEIN"/>
    <property type="match status" value="1"/>
</dbReference>
<dbReference type="PANTHER" id="PTHR35535:SF1">
    <property type="entry name" value="HEAT SHOCK PROTEIN HSLJ"/>
    <property type="match status" value="1"/>
</dbReference>
<dbReference type="InterPro" id="IPR053147">
    <property type="entry name" value="Hsp_HslJ-like"/>
</dbReference>
<dbReference type="EMBL" id="JAVHUL010000052">
    <property type="protein sequence ID" value="MDQ7918573.1"/>
    <property type="molecule type" value="Genomic_DNA"/>
</dbReference>
<evidence type="ECO:0000259" key="2">
    <source>
        <dbReference type="Pfam" id="PF14302"/>
    </source>
</evidence>
<dbReference type="InterPro" id="IPR025485">
    <property type="entry name" value="DUF4377"/>
</dbReference>